<name>A0A2M4DM94_ANODA</name>
<dbReference type="AlphaFoldDB" id="A0A2M4DM94"/>
<proteinExistence type="predicted"/>
<evidence type="ECO:0000313" key="1">
    <source>
        <dbReference type="EMBL" id="MBW78673.1"/>
    </source>
</evidence>
<reference evidence="1" key="1">
    <citation type="submission" date="2018-01" db="EMBL/GenBank/DDBJ databases">
        <title>An insight into the sialome of Amazonian anophelines.</title>
        <authorList>
            <person name="Ribeiro J.M."/>
            <person name="Scarpassa V."/>
            <person name="Calvo E."/>
        </authorList>
    </citation>
    <scope>NUCLEOTIDE SEQUENCE</scope>
</reference>
<organism evidence="1">
    <name type="scientific">Anopheles darlingi</name>
    <name type="common">Mosquito</name>
    <dbReference type="NCBI Taxonomy" id="43151"/>
    <lineage>
        <taxon>Eukaryota</taxon>
        <taxon>Metazoa</taxon>
        <taxon>Ecdysozoa</taxon>
        <taxon>Arthropoda</taxon>
        <taxon>Hexapoda</taxon>
        <taxon>Insecta</taxon>
        <taxon>Pterygota</taxon>
        <taxon>Neoptera</taxon>
        <taxon>Endopterygota</taxon>
        <taxon>Diptera</taxon>
        <taxon>Nematocera</taxon>
        <taxon>Culicoidea</taxon>
        <taxon>Culicidae</taxon>
        <taxon>Anophelinae</taxon>
        <taxon>Anopheles</taxon>
    </lineage>
</organism>
<protein>
    <submittedName>
        <fullName evidence="1">Putative secreted protein</fullName>
    </submittedName>
</protein>
<sequence>MICFVFVVRSLINVNYLFIVFISPLEFDSCEAILERTQQSHQTGTFIVNQLFIKSANIILIQCLMLN</sequence>
<accession>A0A2M4DM94</accession>
<dbReference type="EMBL" id="GGFL01014495">
    <property type="protein sequence ID" value="MBW78673.1"/>
    <property type="molecule type" value="Transcribed_RNA"/>
</dbReference>